<dbReference type="Pfam" id="PF02522">
    <property type="entry name" value="Antibiotic_NAT"/>
    <property type="match status" value="1"/>
</dbReference>
<comment type="catalytic activity">
    <reaction evidence="4">
        <text>a 2-deoxystreptamine antibiotic + acetyl-CoA = an N(3)-acetyl-2-deoxystreptamine antibiotic + CoA + H(+)</text>
        <dbReference type="Rhea" id="RHEA:12665"/>
        <dbReference type="ChEBI" id="CHEBI:15378"/>
        <dbReference type="ChEBI" id="CHEBI:57287"/>
        <dbReference type="ChEBI" id="CHEBI:57288"/>
        <dbReference type="ChEBI" id="CHEBI:57921"/>
        <dbReference type="ChEBI" id="CHEBI:77452"/>
        <dbReference type="EC" id="2.3.1.81"/>
    </reaction>
</comment>
<evidence type="ECO:0000313" key="6">
    <source>
        <dbReference type="Proteomes" id="UP000292886"/>
    </source>
</evidence>
<reference evidence="6" key="1">
    <citation type="submission" date="2019-03" db="EMBL/GenBank/DDBJ databases">
        <title>Weissella sp. 26KH-42 Genome sequencing.</title>
        <authorList>
            <person name="Heo J."/>
            <person name="Kim S.-J."/>
            <person name="Kim J.-S."/>
            <person name="Hong S.-B."/>
            <person name="Kwon S.-W."/>
        </authorList>
    </citation>
    <scope>NUCLEOTIDE SEQUENCE [LARGE SCALE GENOMIC DNA]</scope>
    <source>
        <strain evidence="6">26KH-42</strain>
    </source>
</reference>
<evidence type="ECO:0000256" key="2">
    <source>
        <dbReference type="ARBA" id="ARBA00022679"/>
    </source>
</evidence>
<dbReference type="AlphaFoldDB" id="A0A4P6YWD3"/>
<evidence type="ECO:0000256" key="3">
    <source>
        <dbReference type="ARBA" id="ARBA00023315"/>
    </source>
</evidence>
<dbReference type="GO" id="GO:0046677">
    <property type="term" value="P:response to antibiotic"/>
    <property type="evidence" value="ECO:0007669"/>
    <property type="project" value="UniProtKB-KW"/>
</dbReference>
<dbReference type="EMBL" id="CP037940">
    <property type="protein sequence ID" value="QBO37199.1"/>
    <property type="molecule type" value="Genomic_DNA"/>
</dbReference>
<proteinExistence type="inferred from homology"/>
<keyword evidence="2 4" id="KW-0808">Transferase</keyword>
<evidence type="ECO:0000256" key="4">
    <source>
        <dbReference type="RuleBase" id="RU365031"/>
    </source>
</evidence>
<dbReference type="SUPFAM" id="SSF110710">
    <property type="entry name" value="TTHA0583/YokD-like"/>
    <property type="match status" value="1"/>
</dbReference>
<name>A0A4P6YWD3_9LACO</name>
<dbReference type="PANTHER" id="PTHR11104:SF0">
    <property type="entry name" value="SPBETA PROPHAGE-DERIVED AMINOGLYCOSIDE N(3')-ACETYLTRANSFERASE-LIKE PROTEIN YOKD"/>
    <property type="match status" value="1"/>
</dbReference>
<dbReference type="GO" id="GO:0046353">
    <property type="term" value="F:aminoglycoside 3-N-acetyltransferase activity"/>
    <property type="evidence" value="ECO:0007669"/>
    <property type="project" value="UniProtKB-EC"/>
</dbReference>
<evidence type="ECO:0000313" key="5">
    <source>
        <dbReference type="EMBL" id="QBO37199.1"/>
    </source>
</evidence>
<dbReference type="InterPro" id="IPR028345">
    <property type="entry name" value="Antibiotic_NAT-like"/>
</dbReference>
<comment type="similarity">
    <text evidence="1 4">Belongs to the antibiotic N-acetyltransferase family.</text>
</comment>
<dbReference type="InterPro" id="IPR003679">
    <property type="entry name" value="Amioglycoside_AcTrfase"/>
</dbReference>
<dbReference type="OrthoDB" id="7330654at2"/>
<dbReference type="KEGG" id="wei:EQG49_12405"/>
<keyword evidence="6" id="KW-1185">Reference proteome</keyword>
<dbReference type="PANTHER" id="PTHR11104">
    <property type="entry name" value="AMINOGLYCOSIDE N3-ACETYLTRANSFERASE"/>
    <property type="match status" value="1"/>
</dbReference>
<sequence>MTSKYGMSELLAQLKLVGIEQGDSIIVHTSMKSLGWISGGERAVITALCTAVGEDGNVVMPSQTPELSDPSTWTEDPAPEAEWDDIRDSIMGYDKMLTPVIGQGRVAELFRTYPNVLRTEHPLDSFSVWGKDADEIATLDNYDFPFGDDGVLGKLYKHDAKIVMIGTDFETNTSIHLAESRLNRDVTTEIAPVEVGSFLEPQKQLIEFKNVALDRYENFKAIETAFLNTIENKRSIKLNNGELRTFSMRDCVDFAFSYLKKLDAEQTKKNA</sequence>
<keyword evidence="4" id="KW-0046">Antibiotic resistance</keyword>
<protein>
    <recommendedName>
        <fullName evidence="4">Aminoglycoside N(3)-acetyltransferase</fullName>
        <ecNumber evidence="4">2.3.1.-</ecNumber>
    </recommendedName>
</protein>
<evidence type="ECO:0000256" key="1">
    <source>
        <dbReference type="ARBA" id="ARBA00006383"/>
    </source>
</evidence>
<accession>A0A4P6YWD3</accession>
<keyword evidence="3 4" id="KW-0012">Acyltransferase</keyword>
<dbReference type="RefSeq" id="WP_133364276.1">
    <property type="nucleotide sequence ID" value="NZ_CP037940.1"/>
</dbReference>
<gene>
    <name evidence="5" type="ORF">EQG49_12405</name>
</gene>
<dbReference type="Proteomes" id="UP000292886">
    <property type="component" value="Chromosome"/>
</dbReference>
<dbReference type="EC" id="2.3.1.-" evidence="4"/>
<organism evidence="5 6">
    <name type="scientific">Periweissella cryptocerci</name>
    <dbReference type="NCBI Taxonomy" id="2506420"/>
    <lineage>
        <taxon>Bacteria</taxon>
        <taxon>Bacillati</taxon>
        <taxon>Bacillota</taxon>
        <taxon>Bacilli</taxon>
        <taxon>Lactobacillales</taxon>
        <taxon>Lactobacillaceae</taxon>
        <taxon>Periweissella</taxon>
    </lineage>
</organism>